<protein>
    <submittedName>
        <fullName evidence="11">Adult enhancer factor 1</fullName>
    </submittedName>
</protein>
<feature type="domain" description="C2H2-type" evidence="9">
    <location>
        <begin position="362"/>
        <end position="386"/>
    </location>
</feature>
<evidence type="ECO:0000313" key="10">
    <source>
        <dbReference type="Proteomes" id="UP000694888"/>
    </source>
</evidence>
<reference evidence="11" key="1">
    <citation type="submission" date="2025-08" db="UniProtKB">
        <authorList>
            <consortium name="RefSeq"/>
        </authorList>
    </citation>
    <scope>IDENTIFICATION</scope>
</reference>
<name>A0ABM0KBH5_APLCA</name>
<feature type="compositionally biased region" description="Low complexity" evidence="8">
    <location>
        <begin position="102"/>
        <end position="115"/>
    </location>
</feature>
<organism evidence="10 11">
    <name type="scientific">Aplysia californica</name>
    <name type="common">California sea hare</name>
    <dbReference type="NCBI Taxonomy" id="6500"/>
    <lineage>
        <taxon>Eukaryota</taxon>
        <taxon>Metazoa</taxon>
        <taxon>Spiralia</taxon>
        <taxon>Lophotrochozoa</taxon>
        <taxon>Mollusca</taxon>
        <taxon>Gastropoda</taxon>
        <taxon>Heterobranchia</taxon>
        <taxon>Euthyneura</taxon>
        <taxon>Tectipleura</taxon>
        <taxon>Aplysiida</taxon>
        <taxon>Aplysioidea</taxon>
        <taxon>Aplysiidae</taxon>
        <taxon>Aplysia</taxon>
    </lineage>
</organism>
<dbReference type="InterPro" id="IPR050331">
    <property type="entry name" value="Zinc_finger"/>
</dbReference>
<dbReference type="Proteomes" id="UP000694888">
    <property type="component" value="Unplaced"/>
</dbReference>
<dbReference type="PROSITE" id="PS50157">
    <property type="entry name" value="ZINC_FINGER_C2H2_2"/>
    <property type="match status" value="4"/>
</dbReference>
<sequence>MSSGRGRPPSMGSAAQQHSLEQQSLPPHLRALSEHPAHPHNALVEHHTPGGMDGGGGGSHNGRGGLSAYGLDNNGPLVGSRPSSLLSPEAAAHSSRPDSHPLSRSVYSSSSLPSSADRPGSGQQQQQQHHHHHLVTSASTTTSLIEETIAAVASNFGKSPSIGGPIPAGLSHTPHSMMSHLGALGLARSSLAGAGGGGHHMGGSGGGSGGGGGAPGDESLVDLVGRHQSHTIPMLSERASQSLSGLMDEHGALHAPPSSVSGSSSGGGGPGSQLEKTHPCLTCLKMFRSKQQLAQHSLVHTGIRKHICSYCDRAFKQLSHLQQHVRIHTGERKYSCQQCHRGFKQLSHLQKHTRIHSGERKYICSICEKGFKQLSHLQQHFRIHTD</sequence>
<dbReference type="PANTHER" id="PTHR16515">
    <property type="entry name" value="PR DOMAIN ZINC FINGER PROTEIN"/>
    <property type="match status" value="1"/>
</dbReference>
<feature type="compositionally biased region" description="Gly residues" evidence="8">
    <location>
        <begin position="51"/>
        <end position="67"/>
    </location>
</feature>
<dbReference type="SUPFAM" id="SSF57667">
    <property type="entry name" value="beta-beta-alpha zinc fingers"/>
    <property type="match status" value="2"/>
</dbReference>
<evidence type="ECO:0000256" key="8">
    <source>
        <dbReference type="SAM" id="MobiDB-lite"/>
    </source>
</evidence>
<gene>
    <name evidence="11" type="primary">LOC101860075</name>
</gene>
<dbReference type="InterPro" id="IPR036236">
    <property type="entry name" value="Znf_C2H2_sf"/>
</dbReference>
<feature type="compositionally biased region" description="Basic and acidic residues" evidence="8">
    <location>
        <begin position="31"/>
        <end position="48"/>
    </location>
</feature>
<feature type="domain" description="C2H2-type" evidence="9">
    <location>
        <begin position="334"/>
        <end position="361"/>
    </location>
</feature>
<feature type="compositionally biased region" description="Low complexity" evidence="8">
    <location>
        <begin position="1"/>
        <end position="13"/>
    </location>
</feature>
<keyword evidence="2" id="KW-0479">Metal-binding</keyword>
<keyword evidence="4 7" id="KW-0863">Zinc-finger</keyword>
<keyword evidence="5" id="KW-0862">Zinc</keyword>
<feature type="region of interest" description="Disordered" evidence="8">
    <location>
        <begin position="195"/>
        <end position="220"/>
    </location>
</feature>
<evidence type="ECO:0000259" key="9">
    <source>
        <dbReference type="PROSITE" id="PS50157"/>
    </source>
</evidence>
<comment type="subcellular location">
    <subcellularLocation>
        <location evidence="1">Nucleus</location>
    </subcellularLocation>
</comment>
<dbReference type="PROSITE" id="PS00028">
    <property type="entry name" value="ZINC_FINGER_C2H2_1"/>
    <property type="match status" value="4"/>
</dbReference>
<feature type="region of interest" description="Disordered" evidence="8">
    <location>
        <begin position="249"/>
        <end position="274"/>
    </location>
</feature>
<dbReference type="Gene3D" id="3.30.160.60">
    <property type="entry name" value="Classic Zinc Finger"/>
    <property type="match status" value="4"/>
</dbReference>
<evidence type="ECO:0000256" key="6">
    <source>
        <dbReference type="ARBA" id="ARBA00023242"/>
    </source>
</evidence>
<evidence type="ECO:0000256" key="2">
    <source>
        <dbReference type="ARBA" id="ARBA00022723"/>
    </source>
</evidence>
<evidence type="ECO:0000313" key="11">
    <source>
        <dbReference type="RefSeq" id="XP_005113575.2"/>
    </source>
</evidence>
<feature type="compositionally biased region" description="Gly residues" evidence="8">
    <location>
        <begin position="195"/>
        <end position="215"/>
    </location>
</feature>
<feature type="region of interest" description="Disordered" evidence="8">
    <location>
        <begin position="1"/>
        <end position="140"/>
    </location>
</feature>
<feature type="domain" description="C2H2-type" evidence="9">
    <location>
        <begin position="278"/>
        <end position="305"/>
    </location>
</feature>
<evidence type="ECO:0000256" key="7">
    <source>
        <dbReference type="PROSITE-ProRule" id="PRU00042"/>
    </source>
</evidence>
<evidence type="ECO:0000256" key="3">
    <source>
        <dbReference type="ARBA" id="ARBA00022737"/>
    </source>
</evidence>
<feature type="non-terminal residue" evidence="11">
    <location>
        <position position="386"/>
    </location>
</feature>
<dbReference type="SMART" id="SM00355">
    <property type="entry name" value="ZnF_C2H2"/>
    <property type="match status" value="4"/>
</dbReference>
<feature type="compositionally biased region" description="Polar residues" evidence="8">
    <location>
        <begin position="14"/>
        <end position="25"/>
    </location>
</feature>
<evidence type="ECO:0000256" key="5">
    <source>
        <dbReference type="ARBA" id="ARBA00022833"/>
    </source>
</evidence>
<dbReference type="Pfam" id="PF00096">
    <property type="entry name" value="zf-C2H2"/>
    <property type="match status" value="3"/>
</dbReference>
<feature type="domain" description="C2H2-type" evidence="9">
    <location>
        <begin position="306"/>
        <end position="333"/>
    </location>
</feature>
<dbReference type="RefSeq" id="XP_005113575.2">
    <property type="nucleotide sequence ID" value="XM_005113518.3"/>
</dbReference>
<keyword evidence="6" id="KW-0539">Nucleus</keyword>
<accession>A0ABM0KBH5</accession>
<keyword evidence="3" id="KW-0677">Repeat</keyword>
<evidence type="ECO:0000256" key="1">
    <source>
        <dbReference type="ARBA" id="ARBA00004123"/>
    </source>
</evidence>
<dbReference type="InterPro" id="IPR013087">
    <property type="entry name" value="Znf_C2H2_type"/>
</dbReference>
<dbReference type="GeneID" id="101860075"/>
<proteinExistence type="predicted"/>
<keyword evidence="10" id="KW-1185">Reference proteome</keyword>
<dbReference type="PANTHER" id="PTHR16515:SF49">
    <property type="entry name" value="GASTRULA ZINC FINGER PROTEIN XLCGF49.1-LIKE-RELATED"/>
    <property type="match status" value="1"/>
</dbReference>
<evidence type="ECO:0000256" key="4">
    <source>
        <dbReference type="ARBA" id="ARBA00022771"/>
    </source>
</evidence>